<gene>
    <name evidence="3" type="ORF">Thert_00593</name>
</gene>
<organism evidence="3 4">
    <name type="scientific">Thermoanaerobacterium thermosaccharolyticum</name>
    <name type="common">Clostridium thermosaccharolyticum</name>
    <dbReference type="NCBI Taxonomy" id="1517"/>
    <lineage>
        <taxon>Bacteria</taxon>
        <taxon>Bacillati</taxon>
        <taxon>Bacillota</taxon>
        <taxon>Clostridia</taxon>
        <taxon>Thermoanaerobacterales</taxon>
        <taxon>Thermoanaerobacteraceae</taxon>
        <taxon>Thermoanaerobacterium</taxon>
    </lineage>
</organism>
<proteinExistence type="predicted"/>
<evidence type="ECO:0000313" key="3">
    <source>
        <dbReference type="EMBL" id="AST56771.1"/>
    </source>
</evidence>
<evidence type="ECO:0000259" key="2">
    <source>
        <dbReference type="Pfam" id="PF14297"/>
    </source>
</evidence>
<dbReference type="Pfam" id="PF14297">
    <property type="entry name" value="Lin1244_N"/>
    <property type="match status" value="1"/>
</dbReference>
<dbReference type="Proteomes" id="UP000214975">
    <property type="component" value="Chromosome"/>
</dbReference>
<dbReference type="InterPro" id="IPR025400">
    <property type="entry name" value="Lin1244/Lin1753-like_N"/>
</dbReference>
<evidence type="ECO:0000313" key="4">
    <source>
        <dbReference type="Proteomes" id="UP000214975"/>
    </source>
</evidence>
<dbReference type="RefSeq" id="WP_094396846.1">
    <property type="nucleotide sequence ID" value="NZ_CP016893.1"/>
</dbReference>
<dbReference type="AlphaFoldDB" id="A0A223HWC5"/>
<evidence type="ECO:0000256" key="1">
    <source>
        <dbReference type="SAM" id="MobiDB-lite"/>
    </source>
</evidence>
<feature type="domain" description="Lin1244/Lin1753-like N-terminal" evidence="2">
    <location>
        <begin position="24"/>
        <end position="102"/>
    </location>
</feature>
<protein>
    <submittedName>
        <fullName evidence="3">DnaD domain-containing protein</fullName>
    </submittedName>
</protein>
<reference evidence="3 4" key="1">
    <citation type="submission" date="2016-08" db="EMBL/GenBank/DDBJ databases">
        <title>A novel genetic cassette of butanologenic Thermoanaerobacterium thermosaccharolyticum that directly convert cellulose to butanol.</title>
        <authorList>
            <person name="Li T."/>
            <person name="He J."/>
        </authorList>
    </citation>
    <scope>NUCLEOTIDE SEQUENCE [LARGE SCALE GENOMIC DNA]</scope>
    <source>
        <strain evidence="3 4">TG57</strain>
    </source>
</reference>
<accession>A0A223HWC5</accession>
<dbReference type="EMBL" id="CP016893">
    <property type="protein sequence ID" value="AST56771.1"/>
    <property type="molecule type" value="Genomic_DNA"/>
</dbReference>
<name>A0A223HWC5_THETR</name>
<sequence>MGRPRKQTADWFPHYVADSRTKFILEDKWGNNGYAFWFKLLELLCKSDGHNYSCADKMNMKYLVAVTKVNEETAMEILNTLADLGKIDGPLWEQHRIIWCQSLVDNLSTMYSKRTVSVPEKPIFNEFSNRKLSNNEVSDSGNPYNTVHNNTIQDNREHNTNKCDCEPNQCETEPGESLTVEEIKMAGTAAGKETCEQPSKTLIERRFDEFWAAYPKKVGKKAAWNAWKKVKPDTELFDKIMTAIGRAKATWQWQRENGRYIPNPKTWLNEGRWDDEYKEEPLNGINSKYFDGNNQQPAASSPGAESKRDMLAGFKRAEDYYFYSRSIDKEK</sequence>
<feature type="region of interest" description="Disordered" evidence="1">
    <location>
        <begin position="285"/>
        <end position="307"/>
    </location>
</feature>